<proteinExistence type="predicted"/>
<evidence type="ECO:0000313" key="3">
    <source>
        <dbReference type="Proteomes" id="UP000698963"/>
    </source>
</evidence>
<feature type="chain" id="PRO_5036789406" evidence="1">
    <location>
        <begin position="24"/>
        <end position="432"/>
    </location>
</feature>
<organism evidence="2 3">
    <name type="scientific">Mailhella massiliensis</name>
    <dbReference type="NCBI Taxonomy" id="1903261"/>
    <lineage>
        <taxon>Bacteria</taxon>
        <taxon>Pseudomonadati</taxon>
        <taxon>Thermodesulfobacteriota</taxon>
        <taxon>Desulfovibrionia</taxon>
        <taxon>Desulfovibrionales</taxon>
        <taxon>Desulfovibrionaceae</taxon>
        <taxon>Mailhella</taxon>
    </lineage>
</organism>
<reference evidence="2" key="1">
    <citation type="journal article" date="2021" name="PeerJ">
        <title>Extensive microbial diversity within the chicken gut microbiome revealed by metagenomics and culture.</title>
        <authorList>
            <person name="Gilroy R."/>
            <person name="Ravi A."/>
            <person name="Getino M."/>
            <person name="Pursley I."/>
            <person name="Horton D.L."/>
            <person name="Alikhan N.F."/>
            <person name="Baker D."/>
            <person name="Gharbi K."/>
            <person name="Hall N."/>
            <person name="Watson M."/>
            <person name="Adriaenssens E.M."/>
            <person name="Foster-Nyarko E."/>
            <person name="Jarju S."/>
            <person name="Secka A."/>
            <person name="Antonio M."/>
            <person name="Oren A."/>
            <person name="Chaudhuri R.R."/>
            <person name="La Ragione R."/>
            <person name="Hildebrand F."/>
            <person name="Pallen M.J."/>
        </authorList>
    </citation>
    <scope>NUCLEOTIDE SEQUENCE</scope>
    <source>
        <strain evidence="2">ChiGjej2B2-19336</strain>
    </source>
</reference>
<accession>A0A921DQV4</accession>
<evidence type="ECO:0000313" key="2">
    <source>
        <dbReference type="EMBL" id="HJD96351.1"/>
    </source>
</evidence>
<dbReference type="RefSeq" id="WP_304120607.1">
    <property type="nucleotide sequence ID" value="NZ_DYZA01000030.1"/>
</dbReference>
<dbReference type="AlphaFoldDB" id="A0A921DQV4"/>
<dbReference type="Pfam" id="PF06980">
    <property type="entry name" value="DUF1302"/>
    <property type="match status" value="1"/>
</dbReference>
<sequence length="432" mass="48806">MYCRSILLSVLLLLPLLPCRALADTAGEEGVSSRPNAVSAFWNEHFSSTGWIELVQSMRTYAPHDEVTSRVHGRLEVSGNVGTFNGFLSLDAEKNWTIPALDGLSVREAWLEHVGSGWDLRVGRQLIIWGKADGVRITDNVCPTDFSDYLNRNIDEMRIPVTAAKLRFLSNTLITELIWIPEFRPAKLATGNNPWALERSFSSALPVRTYGPEEPSSWSLEDSEFALRVSSYMAGFDVSLSAFYTWDDTAASSVSVRNMGGERREIVMEQDYHRILIYGFDFARPWSDFVFRGEAAYFQGRRLSTSAGGSESHDVLKYLAGVDWSPGGNWSVTAQLLDEFIMNYDRALVAEEHSPQATFNISRTFFNEQLTVSDMIYVSLNDGEFFNRLQAAYELADGMELTVGWDRFYGDDGSYGVYRRNSQIWGKLRFSF</sequence>
<dbReference type="InterPro" id="IPR010727">
    <property type="entry name" value="DUF1302"/>
</dbReference>
<comment type="caution">
    <text evidence="2">The sequence shown here is derived from an EMBL/GenBank/DDBJ whole genome shotgun (WGS) entry which is preliminary data.</text>
</comment>
<evidence type="ECO:0000256" key="1">
    <source>
        <dbReference type="SAM" id="SignalP"/>
    </source>
</evidence>
<name>A0A921DQV4_9BACT</name>
<dbReference type="Proteomes" id="UP000698963">
    <property type="component" value="Unassembled WGS sequence"/>
</dbReference>
<feature type="signal peptide" evidence="1">
    <location>
        <begin position="1"/>
        <end position="23"/>
    </location>
</feature>
<keyword evidence="1" id="KW-0732">Signal</keyword>
<protein>
    <submittedName>
        <fullName evidence="2">Uncharacterized protein</fullName>
    </submittedName>
</protein>
<gene>
    <name evidence="2" type="ORF">K8W16_01720</name>
</gene>
<reference evidence="2" key="2">
    <citation type="submission" date="2021-09" db="EMBL/GenBank/DDBJ databases">
        <authorList>
            <person name="Gilroy R."/>
        </authorList>
    </citation>
    <scope>NUCLEOTIDE SEQUENCE</scope>
    <source>
        <strain evidence="2">ChiGjej2B2-19336</strain>
    </source>
</reference>
<dbReference type="EMBL" id="DYZA01000030">
    <property type="protein sequence ID" value="HJD96351.1"/>
    <property type="molecule type" value="Genomic_DNA"/>
</dbReference>